<evidence type="ECO:0000313" key="7">
    <source>
        <dbReference type="EMBL" id="RLC35776.1"/>
    </source>
</evidence>
<sequence>VILVESWIWTPFVMYIILAGMGAIPTDLWEQAEVDGLSFWYKLRYLILPYIKPMIALILMFRLMDSLKTFDTVYVLTAGGPGTTTELISVYIYKLAFIEWDFGSATALSYLVIVLVIFMTNVFMRYLILKRG</sequence>
<dbReference type="PROSITE" id="PS50928">
    <property type="entry name" value="ABC_TM1"/>
    <property type="match status" value="1"/>
</dbReference>
<evidence type="ECO:0000256" key="3">
    <source>
        <dbReference type="ARBA" id="ARBA00022989"/>
    </source>
</evidence>
<dbReference type="InterPro" id="IPR052730">
    <property type="entry name" value="Sugar_ABC_transporter"/>
</dbReference>
<evidence type="ECO:0000313" key="8">
    <source>
        <dbReference type="Proteomes" id="UP000281261"/>
    </source>
</evidence>
<dbReference type="GO" id="GO:0005886">
    <property type="term" value="C:plasma membrane"/>
    <property type="evidence" value="ECO:0007669"/>
    <property type="project" value="UniProtKB-SubCell"/>
</dbReference>
<gene>
    <name evidence="7" type="ORF">DRH29_05810</name>
</gene>
<accession>A0A420ZAY7</accession>
<comment type="subcellular location">
    <subcellularLocation>
        <location evidence="5">Cell membrane</location>
        <topology evidence="5">Multi-pass membrane protein</topology>
    </subcellularLocation>
    <subcellularLocation>
        <location evidence="1">Membrane</location>
        <topology evidence="1">Multi-pass membrane protein</topology>
    </subcellularLocation>
</comment>
<dbReference type="GO" id="GO:0055085">
    <property type="term" value="P:transmembrane transport"/>
    <property type="evidence" value="ECO:0007669"/>
    <property type="project" value="InterPro"/>
</dbReference>
<dbReference type="SUPFAM" id="SSF161098">
    <property type="entry name" value="MetI-like"/>
    <property type="match status" value="1"/>
</dbReference>
<keyword evidence="5" id="KW-0813">Transport</keyword>
<evidence type="ECO:0000259" key="6">
    <source>
        <dbReference type="PROSITE" id="PS50928"/>
    </source>
</evidence>
<dbReference type="PANTHER" id="PTHR43759">
    <property type="entry name" value="TREHALOSE TRANSPORT SYSTEM PERMEASE PROTEIN SUGA"/>
    <property type="match status" value="1"/>
</dbReference>
<dbReference type="AlphaFoldDB" id="A0A420ZAY7"/>
<keyword evidence="4 5" id="KW-0472">Membrane</keyword>
<feature type="transmembrane region" description="Helical" evidence="5">
    <location>
        <begin position="107"/>
        <end position="128"/>
    </location>
</feature>
<evidence type="ECO:0000256" key="5">
    <source>
        <dbReference type="RuleBase" id="RU363032"/>
    </source>
</evidence>
<dbReference type="Pfam" id="PF00528">
    <property type="entry name" value="BPD_transp_1"/>
    <property type="match status" value="1"/>
</dbReference>
<keyword evidence="2 5" id="KW-0812">Transmembrane</keyword>
<dbReference type="InterPro" id="IPR035906">
    <property type="entry name" value="MetI-like_sf"/>
</dbReference>
<reference evidence="7 8" key="1">
    <citation type="submission" date="2018-06" db="EMBL/GenBank/DDBJ databases">
        <title>Extensive metabolic versatility and redundancy in microbially diverse, dynamic hydrothermal sediments.</title>
        <authorList>
            <person name="Dombrowski N."/>
            <person name="Teske A."/>
            <person name="Baker B.J."/>
        </authorList>
    </citation>
    <scope>NUCLEOTIDE SEQUENCE [LARGE SCALE GENOMIC DNA]</scope>
    <source>
        <strain evidence="7">B79_G16</strain>
    </source>
</reference>
<keyword evidence="3 5" id="KW-1133">Transmembrane helix</keyword>
<dbReference type="EMBL" id="QMNG01000122">
    <property type="protein sequence ID" value="RLC35776.1"/>
    <property type="molecule type" value="Genomic_DNA"/>
</dbReference>
<proteinExistence type="inferred from homology"/>
<dbReference type="Proteomes" id="UP000281261">
    <property type="component" value="Unassembled WGS sequence"/>
</dbReference>
<comment type="similarity">
    <text evidence="5">Belongs to the binding-protein-dependent transport system permease family.</text>
</comment>
<dbReference type="PANTHER" id="PTHR43759:SF1">
    <property type="entry name" value="GLUCOSE IMPORT SYSTEM PERMEASE PROTEIN GLCT"/>
    <property type="match status" value="1"/>
</dbReference>
<dbReference type="CDD" id="cd06261">
    <property type="entry name" value="TM_PBP2"/>
    <property type="match status" value="1"/>
</dbReference>
<evidence type="ECO:0000256" key="4">
    <source>
        <dbReference type="ARBA" id="ARBA00023136"/>
    </source>
</evidence>
<evidence type="ECO:0000256" key="1">
    <source>
        <dbReference type="ARBA" id="ARBA00004141"/>
    </source>
</evidence>
<feature type="domain" description="ABC transmembrane type-1" evidence="6">
    <location>
        <begin position="1"/>
        <end position="121"/>
    </location>
</feature>
<feature type="transmembrane region" description="Helical" evidence="5">
    <location>
        <begin position="6"/>
        <end position="24"/>
    </location>
</feature>
<protein>
    <submittedName>
        <fullName evidence="7">Sugar ABC transporter permease</fullName>
    </submittedName>
</protein>
<comment type="caution">
    <text evidence="7">The sequence shown here is derived from an EMBL/GenBank/DDBJ whole genome shotgun (WGS) entry which is preliminary data.</text>
</comment>
<dbReference type="Gene3D" id="1.10.3720.10">
    <property type="entry name" value="MetI-like"/>
    <property type="match status" value="1"/>
</dbReference>
<feature type="non-terminal residue" evidence="7">
    <location>
        <position position="1"/>
    </location>
</feature>
<feature type="transmembrane region" description="Helical" evidence="5">
    <location>
        <begin position="45"/>
        <end position="64"/>
    </location>
</feature>
<dbReference type="InterPro" id="IPR000515">
    <property type="entry name" value="MetI-like"/>
</dbReference>
<name>A0A420ZAY7_UNCK3</name>
<evidence type="ECO:0000256" key="2">
    <source>
        <dbReference type="ARBA" id="ARBA00022692"/>
    </source>
</evidence>
<organism evidence="7 8">
    <name type="scientific">candidate division Kazan bacterium</name>
    <dbReference type="NCBI Taxonomy" id="2202143"/>
    <lineage>
        <taxon>Bacteria</taxon>
        <taxon>Bacteria division Kazan-3B-28</taxon>
    </lineage>
</organism>